<evidence type="ECO:0000256" key="1">
    <source>
        <dbReference type="SAM" id="MobiDB-lite"/>
    </source>
</evidence>
<feature type="compositionally biased region" description="Basic and acidic residues" evidence="1">
    <location>
        <begin position="477"/>
        <end position="491"/>
    </location>
</feature>
<accession>A0A836L1M9</accession>
<feature type="region of interest" description="Disordered" evidence="1">
    <location>
        <begin position="449"/>
        <end position="510"/>
    </location>
</feature>
<dbReference type="Proteomes" id="UP000674318">
    <property type="component" value="Unassembled WGS sequence"/>
</dbReference>
<evidence type="ECO:0000313" key="3">
    <source>
        <dbReference type="Proteomes" id="UP000674318"/>
    </source>
</evidence>
<dbReference type="RefSeq" id="XP_067753962.1">
    <property type="nucleotide sequence ID" value="XM_067897805.1"/>
</dbReference>
<proteinExistence type="predicted"/>
<evidence type="ECO:0000313" key="2">
    <source>
        <dbReference type="EMBL" id="KAG5493927.1"/>
    </source>
</evidence>
<sequence>MDTEILSLMASPDGQPIRQEGSVFDEYDEFSNLTAGTSSPLAHLATKSLRSDSKSRLSIDPMMSTYDNSTVQGSNLHPQQLALNNHNLHGFTRRVETGGVPLRLDVIPDDAYVDYGKTTLGAKFDKKEAEERGDVSLLTMAPRTRDPGEFGSEVADSAAQCSNASLHCPEASMDGNTWNIERASVDPQVGSPTRHYTDPLNLANLNQHLQELSCGPVPLKVENIVAPAVPCVPRDVNVSTTVVLRDTRVSSLMVESSDADLMSTSEVISLNRNRSAKHTSVGEAMDDMWSTTSTWGFDTMHFGSRRSTDEKLHPLSKENLRQLRHQLESGETPLRPEMLAGVGTMMQAMAQTKSNISASTAVEPTMTEERSKLVDSAACQGSSLHSFQEGRAPFLRTPANAEKEIDANAMSAGSSQTTRDNMQTTEVCDPRAIKSSKYNTSELPRTLRIGVDEPEVSEARAVDEVDPENEEEEEDPLREKTSASGDSREDQNESVFNMTEDDGVDDMADPASMSRHMRELFKLVQESRQDQSQLRQLVLGQRSVIQRLQNMVEGLESELSTLKKQ</sequence>
<dbReference type="GeneID" id="94287882"/>
<dbReference type="AlphaFoldDB" id="A0A836L1M9"/>
<organism evidence="2 3">
    <name type="scientific">Porcisia hertigi</name>
    <dbReference type="NCBI Taxonomy" id="2761500"/>
    <lineage>
        <taxon>Eukaryota</taxon>
        <taxon>Discoba</taxon>
        <taxon>Euglenozoa</taxon>
        <taxon>Kinetoplastea</taxon>
        <taxon>Metakinetoplastina</taxon>
        <taxon>Trypanosomatida</taxon>
        <taxon>Trypanosomatidae</taxon>
        <taxon>Leishmaniinae</taxon>
        <taxon>Porcisia</taxon>
    </lineage>
</organism>
<protein>
    <submittedName>
        <fullName evidence="2">Uncharacterized protein</fullName>
    </submittedName>
</protein>
<dbReference type="OrthoDB" id="271998at2759"/>
<name>A0A836L1M9_9TRYP</name>
<gene>
    <name evidence="2" type="ORF">JKF63_01759</name>
</gene>
<feature type="compositionally biased region" description="Acidic residues" evidence="1">
    <location>
        <begin position="464"/>
        <end position="476"/>
    </location>
</feature>
<dbReference type="KEGG" id="phet:94287882"/>
<dbReference type="EMBL" id="JAFJZO010000034">
    <property type="protein sequence ID" value="KAG5493927.1"/>
    <property type="molecule type" value="Genomic_DNA"/>
</dbReference>
<keyword evidence="3" id="KW-1185">Reference proteome</keyword>
<feature type="compositionally biased region" description="Acidic residues" evidence="1">
    <location>
        <begin position="499"/>
        <end position="508"/>
    </location>
</feature>
<comment type="caution">
    <text evidence="2">The sequence shown here is derived from an EMBL/GenBank/DDBJ whole genome shotgun (WGS) entry which is preliminary data.</text>
</comment>
<reference evidence="2 3" key="1">
    <citation type="submission" date="2021-02" db="EMBL/GenBank/DDBJ databases">
        <title>Porcisia hertigi Genome sequencing and assembly.</title>
        <authorList>
            <person name="Almutairi H."/>
            <person name="Gatherer D."/>
        </authorList>
    </citation>
    <scope>NUCLEOTIDE SEQUENCE [LARGE SCALE GENOMIC DNA]</scope>
    <source>
        <strain evidence="2 3">C119</strain>
    </source>
</reference>